<feature type="region of interest" description="Disordered" evidence="1">
    <location>
        <begin position="151"/>
        <end position="190"/>
    </location>
</feature>
<proteinExistence type="predicted"/>
<evidence type="ECO:0000256" key="1">
    <source>
        <dbReference type="SAM" id="MobiDB-lite"/>
    </source>
</evidence>
<feature type="compositionally biased region" description="Polar residues" evidence="1">
    <location>
        <begin position="264"/>
        <end position="273"/>
    </location>
</feature>
<evidence type="ECO:0000313" key="2">
    <source>
        <dbReference type="EMBL" id="THH12422.1"/>
    </source>
</evidence>
<dbReference type="Proteomes" id="UP000310158">
    <property type="component" value="Unassembled WGS sequence"/>
</dbReference>
<reference evidence="2 3" key="1">
    <citation type="submission" date="2019-02" db="EMBL/GenBank/DDBJ databases">
        <title>Genome sequencing of the rare red list fungi Bondarzewia mesenterica.</title>
        <authorList>
            <person name="Buettner E."/>
            <person name="Kellner H."/>
        </authorList>
    </citation>
    <scope>NUCLEOTIDE SEQUENCE [LARGE SCALE GENOMIC DNA]</scope>
    <source>
        <strain evidence="2 3">DSM 108281</strain>
    </source>
</reference>
<evidence type="ECO:0000313" key="3">
    <source>
        <dbReference type="Proteomes" id="UP000310158"/>
    </source>
</evidence>
<name>A0A4S4LK22_9AGAM</name>
<keyword evidence="3" id="KW-1185">Reference proteome</keyword>
<dbReference type="EMBL" id="SGPL01000465">
    <property type="protein sequence ID" value="THH12422.1"/>
    <property type="molecule type" value="Genomic_DNA"/>
</dbReference>
<comment type="caution">
    <text evidence="2">The sequence shown here is derived from an EMBL/GenBank/DDBJ whole genome shotgun (WGS) entry which is preliminary data.</text>
</comment>
<sequence length="284" mass="30991">MIPLLYAHSLVVNSTAFCRTAIASYTSSLLLLALEYEQKKRPSLMTRCAKNSPRMRDANPWLTIVPTLTAEFPMHVPHPITTSPACPPATRTRGAPARLLVLPPRTILSRGISVSTYSSIYQYSALRTLLLPPSLPTHAPTTSTLTTVNLLPPQKASRGPTADEGRGTGVPSHRRQQVKPADTTSASISRCTFGGDIPRRRDAPRLWNCESEGWVFSCPLQGSAAYLLARARGGAGAGQTLCARTRVGFSSEREVKRDLRYTKNHNPLPSQGRSRAVPFRCSDT</sequence>
<feature type="region of interest" description="Disordered" evidence="1">
    <location>
        <begin position="262"/>
        <end position="284"/>
    </location>
</feature>
<accession>A0A4S4LK22</accession>
<dbReference type="AlphaFoldDB" id="A0A4S4LK22"/>
<organism evidence="2 3">
    <name type="scientific">Bondarzewia mesenterica</name>
    <dbReference type="NCBI Taxonomy" id="1095465"/>
    <lineage>
        <taxon>Eukaryota</taxon>
        <taxon>Fungi</taxon>
        <taxon>Dikarya</taxon>
        <taxon>Basidiomycota</taxon>
        <taxon>Agaricomycotina</taxon>
        <taxon>Agaricomycetes</taxon>
        <taxon>Russulales</taxon>
        <taxon>Bondarzewiaceae</taxon>
        <taxon>Bondarzewia</taxon>
    </lineage>
</organism>
<protein>
    <submittedName>
        <fullName evidence="2">Uncharacterized protein</fullName>
    </submittedName>
</protein>
<gene>
    <name evidence="2" type="ORF">EW146_g7718</name>
</gene>